<dbReference type="InterPro" id="IPR000086">
    <property type="entry name" value="NUDIX_hydrolase_dom"/>
</dbReference>
<name>A0A345ZY84_9HYPH</name>
<evidence type="ECO:0000313" key="13">
    <source>
        <dbReference type="Proteomes" id="UP000254889"/>
    </source>
</evidence>
<feature type="binding site" evidence="9">
    <location>
        <position position="159"/>
    </location>
    <ligand>
        <name>Mg(2+)</name>
        <dbReference type="ChEBI" id="CHEBI:18420"/>
        <label>1</label>
    </ligand>
</feature>
<dbReference type="Proteomes" id="UP000254889">
    <property type="component" value="Chromosome"/>
</dbReference>
<comment type="catalytic activity">
    <reaction evidence="1">
        <text>GDP-alpha-D-mannose + H2O = alpha-D-mannose 1-phosphate + GMP + 2 H(+)</text>
        <dbReference type="Rhea" id="RHEA:27978"/>
        <dbReference type="ChEBI" id="CHEBI:15377"/>
        <dbReference type="ChEBI" id="CHEBI:15378"/>
        <dbReference type="ChEBI" id="CHEBI:57527"/>
        <dbReference type="ChEBI" id="CHEBI:58115"/>
        <dbReference type="ChEBI" id="CHEBI:58409"/>
    </reaction>
</comment>
<evidence type="ECO:0000256" key="7">
    <source>
        <dbReference type="ARBA" id="ARBA00032162"/>
    </source>
</evidence>
<proteinExistence type="inferred from homology"/>
<dbReference type="PROSITE" id="PS51462">
    <property type="entry name" value="NUDIX"/>
    <property type="match status" value="1"/>
</dbReference>
<dbReference type="GO" id="GO:0005829">
    <property type="term" value="C:cytosol"/>
    <property type="evidence" value="ECO:0007669"/>
    <property type="project" value="TreeGrafter"/>
</dbReference>
<protein>
    <recommendedName>
        <fullName evidence="5">GDP-mannose pyrophosphatase</fullName>
    </recommendedName>
    <alternativeName>
        <fullName evidence="7">GDP-mannose hydrolase</fullName>
    </alternativeName>
    <alternativeName>
        <fullName evidence="8">GDPMK</fullName>
    </alternativeName>
</protein>
<evidence type="ECO:0000259" key="11">
    <source>
        <dbReference type="PROSITE" id="PS51462"/>
    </source>
</evidence>
<comment type="similarity">
    <text evidence="3">Belongs to the Nudix hydrolase family. NudK subfamily.</text>
</comment>
<sequence>MADKRDLVDRPAGDVAVSAPELLAKGYRTYLRYTLSLPRGGERVKQQRDVLRAGKVVAVLPVDLAREEVVLIRQFRLPAHLANGQGDLIEVVAGGIEAGEQPIDAARRECTEEIGVFPNRLVELFRYFTTPGITDEEVVVFLAAIDAGQTPLRTATDDEHIDVLRVSFDDAIAALGENKMYNGPLLLTLHWLALNRARLPLLLGNA</sequence>
<evidence type="ECO:0000256" key="1">
    <source>
        <dbReference type="ARBA" id="ARBA00000847"/>
    </source>
</evidence>
<accession>A0A345ZY84</accession>
<dbReference type="GO" id="GO:0016818">
    <property type="term" value="F:hydrolase activity, acting on acid anhydrides, in phosphorus-containing anhydrides"/>
    <property type="evidence" value="ECO:0007669"/>
    <property type="project" value="InterPro"/>
</dbReference>
<organism evidence="12 13">
    <name type="scientific">Pseudolabrys taiwanensis</name>
    <dbReference type="NCBI Taxonomy" id="331696"/>
    <lineage>
        <taxon>Bacteria</taxon>
        <taxon>Pseudomonadati</taxon>
        <taxon>Pseudomonadota</taxon>
        <taxon>Alphaproteobacteria</taxon>
        <taxon>Hyphomicrobiales</taxon>
        <taxon>Xanthobacteraceae</taxon>
        <taxon>Pseudolabrys</taxon>
    </lineage>
</organism>
<comment type="cofactor">
    <cofactor evidence="2 9">
        <name>Mg(2+)</name>
        <dbReference type="ChEBI" id="CHEBI:18420"/>
    </cofactor>
</comment>
<dbReference type="InterPro" id="IPR015797">
    <property type="entry name" value="NUDIX_hydrolase-like_dom_sf"/>
</dbReference>
<evidence type="ECO:0000256" key="10">
    <source>
        <dbReference type="PIRSR" id="PIRSR604385-3"/>
    </source>
</evidence>
<dbReference type="NCBIfam" id="TIGR00052">
    <property type="entry name" value="nudix-type nucleoside diphosphatase, YffH/AdpP family"/>
    <property type="match status" value="1"/>
</dbReference>
<evidence type="ECO:0000256" key="2">
    <source>
        <dbReference type="ARBA" id="ARBA00001946"/>
    </source>
</evidence>
<dbReference type="GO" id="GO:0019693">
    <property type="term" value="P:ribose phosphate metabolic process"/>
    <property type="evidence" value="ECO:0007669"/>
    <property type="project" value="TreeGrafter"/>
</dbReference>
<evidence type="ECO:0000256" key="5">
    <source>
        <dbReference type="ARBA" id="ARBA00016377"/>
    </source>
</evidence>
<dbReference type="OrthoDB" id="5292471at2"/>
<dbReference type="AlphaFoldDB" id="A0A345ZY84"/>
<evidence type="ECO:0000256" key="6">
    <source>
        <dbReference type="ARBA" id="ARBA00022801"/>
    </source>
</evidence>
<keyword evidence="9" id="KW-0479">Metal-binding</keyword>
<dbReference type="EMBL" id="CP031417">
    <property type="protein sequence ID" value="AXK81881.1"/>
    <property type="molecule type" value="Genomic_DNA"/>
</dbReference>
<feature type="short sequence motif" description="Nudix box" evidence="10">
    <location>
        <begin position="94"/>
        <end position="116"/>
    </location>
</feature>
<dbReference type="PANTHER" id="PTHR11839">
    <property type="entry name" value="UDP/ADP-SUGAR PYROPHOSPHATASE"/>
    <property type="match status" value="1"/>
</dbReference>
<evidence type="ECO:0000256" key="3">
    <source>
        <dbReference type="ARBA" id="ARBA00007275"/>
    </source>
</evidence>
<keyword evidence="6 12" id="KW-0378">Hydrolase</keyword>
<keyword evidence="13" id="KW-1185">Reference proteome</keyword>
<keyword evidence="9" id="KW-0460">Magnesium</keyword>
<dbReference type="Pfam" id="PF00293">
    <property type="entry name" value="NUDIX"/>
    <property type="match status" value="1"/>
</dbReference>
<evidence type="ECO:0000313" key="12">
    <source>
        <dbReference type="EMBL" id="AXK81881.1"/>
    </source>
</evidence>
<feature type="binding site" evidence="9">
    <location>
        <position position="109"/>
    </location>
    <ligand>
        <name>Mg(2+)</name>
        <dbReference type="ChEBI" id="CHEBI:18420"/>
        <label>1</label>
    </ligand>
</feature>
<evidence type="ECO:0000256" key="8">
    <source>
        <dbReference type="ARBA" id="ARBA00032272"/>
    </source>
</evidence>
<feature type="domain" description="Nudix hydrolase" evidence="11">
    <location>
        <begin position="52"/>
        <end position="188"/>
    </location>
</feature>
<comment type="subunit">
    <text evidence="4">Homodimer.</text>
</comment>
<dbReference type="SUPFAM" id="SSF55811">
    <property type="entry name" value="Nudix"/>
    <property type="match status" value="1"/>
</dbReference>
<gene>
    <name evidence="12" type="ORF">DW352_15925</name>
</gene>
<feature type="binding site" evidence="9">
    <location>
        <position position="113"/>
    </location>
    <ligand>
        <name>Mg(2+)</name>
        <dbReference type="ChEBI" id="CHEBI:18420"/>
        <label>1</label>
    </ligand>
</feature>
<dbReference type="KEGG" id="ptaw:DW352_15925"/>
<evidence type="ECO:0000256" key="9">
    <source>
        <dbReference type="PIRSR" id="PIRSR604385-2"/>
    </source>
</evidence>
<dbReference type="Gene3D" id="3.90.79.10">
    <property type="entry name" value="Nucleoside Triphosphate Pyrophosphohydrolase"/>
    <property type="match status" value="1"/>
</dbReference>
<feature type="binding site" evidence="9">
    <location>
        <position position="93"/>
    </location>
    <ligand>
        <name>Mg(2+)</name>
        <dbReference type="ChEBI" id="CHEBI:18420"/>
        <label>1</label>
    </ligand>
</feature>
<reference evidence="12 13" key="1">
    <citation type="submission" date="2018-07" db="EMBL/GenBank/DDBJ databases">
        <authorList>
            <person name="Quirk P.G."/>
            <person name="Krulwich T.A."/>
        </authorList>
    </citation>
    <scope>NUCLEOTIDE SEQUENCE [LARGE SCALE GENOMIC DNA]</scope>
    <source>
        <strain evidence="12 13">CC-BB4</strain>
    </source>
</reference>
<dbReference type="GO" id="GO:0046872">
    <property type="term" value="F:metal ion binding"/>
    <property type="evidence" value="ECO:0007669"/>
    <property type="project" value="UniProtKB-KW"/>
</dbReference>
<evidence type="ECO:0000256" key="4">
    <source>
        <dbReference type="ARBA" id="ARBA00011738"/>
    </source>
</evidence>
<dbReference type="RefSeq" id="WP_115692260.1">
    <property type="nucleotide sequence ID" value="NZ_CP031417.1"/>
</dbReference>
<dbReference type="InterPro" id="IPR004385">
    <property type="entry name" value="NDP_pyrophosphatase"/>
</dbReference>
<dbReference type="PANTHER" id="PTHR11839:SF18">
    <property type="entry name" value="NUDIX HYDROLASE DOMAIN-CONTAINING PROTEIN"/>
    <property type="match status" value="1"/>
</dbReference>
<dbReference type="GO" id="GO:0006753">
    <property type="term" value="P:nucleoside phosphate metabolic process"/>
    <property type="evidence" value="ECO:0007669"/>
    <property type="project" value="TreeGrafter"/>
</dbReference>